<feature type="domain" description="NusG-like N-terminal" evidence="4">
    <location>
        <begin position="5"/>
        <end position="97"/>
    </location>
</feature>
<dbReference type="NCBIfam" id="NF033644">
    <property type="entry name" value="antiterm_UpxY"/>
    <property type="match status" value="1"/>
</dbReference>
<evidence type="ECO:0000313" key="6">
    <source>
        <dbReference type="Proteomes" id="UP000614216"/>
    </source>
</evidence>
<evidence type="ECO:0000256" key="3">
    <source>
        <dbReference type="ARBA" id="ARBA00023163"/>
    </source>
</evidence>
<dbReference type="SUPFAM" id="SSF82679">
    <property type="entry name" value="N-utilization substance G protein NusG, N-terminal domain"/>
    <property type="match status" value="1"/>
</dbReference>
<evidence type="ECO:0000256" key="1">
    <source>
        <dbReference type="ARBA" id="ARBA00022814"/>
    </source>
</evidence>
<evidence type="ECO:0000256" key="2">
    <source>
        <dbReference type="ARBA" id="ARBA00023015"/>
    </source>
</evidence>
<dbReference type="AlphaFoldDB" id="A0A937KGM0"/>
<dbReference type="InterPro" id="IPR043425">
    <property type="entry name" value="NusG-like"/>
</dbReference>
<dbReference type="GO" id="GO:0006354">
    <property type="term" value="P:DNA-templated transcription elongation"/>
    <property type="evidence" value="ECO:0007669"/>
    <property type="project" value="InterPro"/>
</dbReference>
<keyword evidence="2" id="KW-0805">Transcription regulation</keyword>
<dbReference type="EMBL" id="JAEUGD010000066">
    <property type="protein sequence ID" value="MBL6449328.1"/>
    <property type="molecule type" value="Genomic_DNA"/>
</dbReference>
<dbReference type="PANTHER" id="PTHR30265">
    <property type="entry name" value="RHO-INTERACTING TRANSCRIPTION TERMINATION FACTOR NUSG"/>
    <property type="match status" value="1"/>
</dbReference>
<reference evidence="5" key="1">
    <citation type="submission" date="2021-01" db="EMBL/GenBank/DDBJ databases">
        <title>Fulvivirga kasyanovii gen. nov., sp nov., a novel member of the phylum Bacteroidetes isolated from seawater in a mussel farm.</title>
        <authorList>
            <person name="Zhao L.-H."/>
            <person name="Wang Z.-J."/>
        </authorList>
    </citation>
    <scope>NUCLEOTIDE SEQUENCE</scope>
    <source>
        <strain evidence="5">29W222</strain>
    </source>
</reference>
<evidence type="ECO:0000313" key="5">
    <source>
        <dbReference type="EMBL" id="MBL6449328.1"/>
    </source>
</evidence>
<dbReference type="Pfam" id="PF02357">
    <property type="entry name" value="NusG"/>
    <property type="match status" value="1"/>
</dbReference>
<dbReference type="Gene3D" id="3.30.70.940">
    <property type="entry name" value="NusG, N-terminal domain"/>
    <property type="match status" value="1"/>
</dbReference>
<comment type="caution">
    <text evidence="5">The sequence shown here is derived from an EMBL/GenBank/DDBJ whole genome shotgun (WGS) entry which is preliminary data.</text>
</comment>
<sequence>MEPSKWYVAYVRTRFENKVYERLRAKGIISYLPKKIELRQWHDRKKKIETPVFPSYLFISLNGAEDLIKLYNVPGFIRLITTDGEPDTLSAEQVELIKKLARRDFAVSHKSFIIGEAVTVTSGLLKGVKGVLVGDRGDGKLAVKISSVNSYIIASVSVGYLRNIGSESRATLKERLV</sequence>
<gene>
    <name evidence="5" type="ORF">JMN32_23660</name>
</gene>
<dbReference type="Proteomes" id="UP000614216">
    <property type="component" value="Unassembled WGS sequence"/>
</dbReference>
<accession>A0A937KGM0</accession>
<dbReference type="RefSeq" id="WP_202858857.1">
    <property type="nucleotide sequence ID" value="NZ_JAEUGD010000066.1"/>
</dbReference>
<dbReference type="InterPro" id="IPR036735">
    <property type="entry name" value="NGN_dom_sf"/>
</dbReference>
<dbReference type="InterPro" id="IPR006645">
    <property type="entry name" value="NGN-like_dom"/>
</dbReference>
<keyword evidence="3" id="KW-0804">Transcription</keyword>
<protein>
    <submittedName>
        <fullName evidence="5">UpxY family transcription antiterminator</fullName>
    </submittedName>
</protein>
<dbReference type="PANTHER" id="PTHR30265:SF4">
    <property type="entry name" value="KOW MOTIF FAMILY PROTEIN, EXPRESSED"/>
    <property type="match status" value="1"/>
</dbReference>
<keyword evidence="6" id="KW-1185">Reference proteome</keyword>
<name>A0A937KGM0_9BACT</name>
<evidence type="ECO:0000259" key="4">
    <source>
        <dbReference type="Pfam" id="PF02357"/>
    </source>
</evidence>
<keyword evidence="1" id="KW-0889">Transcription antitermination</keyword>
<organism evidence="5 6">
    <name type="scientific">Fulvivirga marina</name>
    <dbReference type="NCBI Taxonomy" id="2494733"/>
    <lineage>
        <taxon>Bacteria</taxon>
        <taxon>Pseudomonadati</taxon>
        <taxon>Bacteroidota</taxon>
        <taxon>Cytophagia</taxon>
        <taxon>Cytophagales</taxon>
        <taxon>Fulvivirgaceae</taxon>
        <taxon>Fulvivirga</taxon>
    </lineage>
</organism>
<dbReference type="GO" id="GO:0031564">
    <property type="term" value="P:transcription antitermination"/>
    <property type="evidence" value="ECO:0007669"/>
    <property type="project" value="UniProtKB-KW"/>
</dbReference>
<proteinExistence type="predicted"/>